<reference evidence="1" key="1">
    <citation type="submission" date="2020-05" db="EMBL/GenBank/DDBJ databases">
        <title>Complete genome sequence of Pseudomonas sp. Sm006.</title>
        <authorList>
            <person name="Takeuchi K."/>
            <person name="Someya N."/>
        </authorList>
    </citation>
    <scope>NUCLEOTIDE SEQUENCE</scope>
    <source>
        <strain evidence="1">Sm006</strain>
    </source>
</reference>
<dbReference type="Proteomes" id="UP001064896">
    <property type="component" value="Chromosome"/>
</dbReference>
<accession>A0ABN6BNL7</accession>
<proteinExistence type="predicted"/>
<gene>
    <name evidence="1" type="ORF">PSm6_09020</name>
</gene>
<evidence type="ECO:0000313" key="1">
    <source>
        <dbReference type="EMBL" id="BCD84495.1"/>
    </source>
</evidence>
<organism evidence="1 2">
    <name type="scientific">Pseudomonas solani</name>
    <dbReference type="NCBI Taxonomy" id="2731552"/>
    <lineage>
        <taxon>Bacteria</taxon>
        <taxon>Pseudomonadati</taxon>
        <taxon>Pseudomonadota</taxon>
        <taxon>Gammaproteobacteria</taxon>
        <taxon>Pseudomonadales</taxon>
        <taxon>Pseudomonadaceae</taxon>
        <taxon>Pseudomonas</taxon>
    </lineage>
</organism>
<evidence type="ECO:0000313" key="2">
    <source>
        <dbReference type="Proteomes" id="UP001064896"/>
    </source>
</evidence>
<protein>
    <submittedName>
        <fullName evidence="1">Uncharacterized protein</fullName>
    </submittedName>
</protein>
<dbReference type="EMBL" id="AP023081">
    <property type="protein sequence ID" value="BCD84495.1"/>
    <property type="molecule type" value="Genomic_DNA"/>
</dbReference>
<keyword evidence="2" id="KW-1185">Reference proteome</keyword>
<name>A0ABN6BNL7_9PSED</name>
<sequence length="125" mass="12931">MVVSGREVWGRLGAVRAGRSVQREGGAGMEPGRVGRSRIAGAALAAEPGAAVALPRGIGQRRVGGGRMEGKGLAHGSHSLFLSLSASANAPCLGRSVMGEYRNTRRGAAILQMRDGTPSERVVRQ</sequence>